<sequence length="227" mass="23491" precursor="true">MAATRLLASNWIVAAAMAAAVSVMAPAAARATESADDPVSIREHAVAASTMVSSRAASERDGATAPMAGLGPMTGLADVGGPITDRGKIPGAQSEKVVQEFTGVASWYGPGFHGRRTANGEKFNQNELTAAHKTLPFNTRVRVTSVSNGRSVIVTINDRGPYVRGRMIDLSAAAAKAIGLGGRGVGKVKLEVLELPATTDHFAGSRSTDSREGPQAPRRVTTIVDAE</sequence>
<evidence type="ECO:0000313" key="7">
    <source>
        <dbReference type="EMBL" id="PWR25151.1"/>
    </source>
</evidence>
<feature type="region of interest" description="Disordered" evidence="5">
    <location>
        <begin position="51"/>
        <end position="71"/>
    </location>
</feature>
<dbReference type="Pfam" id="PF03330">
    <property type="entry name" value="DPBB_1"/>
    <property type="match status" value="1"/>
</dbReference>
<feature type="region of interest" description="Disordered" evidence="5">
    <location>
        <begin position="201"/>
        <end position="227"/>
    </location>
</feature>
<dbReference type="NCBIfam" id="TIGR00413">
    <property type="entry name" value="rlpA"/>
    <property type="match status" value="1"/>
</dbReference>
<evidence type="ECO:0000256" key="4">
    <source>
        <dbReference type="RuleBase" id="RU003495"/>
    </source>
</evidence>
<dbReference type="InterPro" id="IPR036908">
    <property type="entry name" value="RlpA-like_sf"/>
</dbReference>
<evidence type="ECO:0000256" key="3">
    <source>
        <dbReference type="HAMAP-Rule" id="MF_02071"/>
    </source>
</evidence>
<evidence type="ECO:0000256" key="5">
    <source>
        <dbReference type="SAM" id="MobiDB-lite"/>
    </source>
</evidence>
<keyword evidence="2 3" id="KW-0961">Cell wall biogenesis/degradation</keyword>
<dbReference type="OrthoDB" id="9779128at2"/>
<feature type="signal peptide" evidence="3">
    <location>
        <begin position="1"/>
        <end position="18"/>
    </location>
</feature>
<dbReference type="PANTHER" id="PTHR34183">
    <property type="entry name" value="ENDOLYTIC PEPTIDOGLYCAN TRANSGLYCOSYLASE RLPA"/>
    <property type="match status" value="1"/>
</dbReference>
<evidence type="ECO:0000256" key="1">
    <source>
        <dbReference type="ARBA" id="ARBA00023239"/>
    </source>
</evidence>
<dbReference type="AlphaFoldDB" id="A0A317EEH2"/>
<comment type="caution">
    <text evidence="7">The sequence shown here is derived from an EMBL/GenBank/DDBJ whole genome shotgun (WGS) entry which is preliminary data.</text>
</comment>
<keyword evidence="3" id="KW-0732">Signal</keyword>
<comment type="function">
    <text evidence="3">Lytic transglycosylase with a strong preference for naked glycan strands that lack stem peptides.</text>
</comment>
<evidence type="ECO:0000313" key="8">
    <source>
        <dbReference type="Proteomes" id="UP000245461"/>
    </source>
</evidence>
<feature type="chain" id="PRO_5016472881" description="Endolytic peptidoglycan transglycosylase RlpA" evidence="3">
    <location>
        <begin position="19"/>
        <end position="227"/>
    </location>
</feature>
<accession>A0A317EEH2</accession>
<dbReference type="InterPro" id="IPR009009">
    <property type="entry name" value="RlpA-like_DPBB"/>
</dbReference>
<dbReference type="HAMAP" id="MF_02071">
    <property type="entry name" value="RlpA"/>
    <property type="match status" value="1"/>
</dbReference>
<dbReference type="Gene3D" id="2.40.40.10">
    <property type="entry name" value="RlpA-like domain"/>
    <property type="match status" value="1"/>
</dbReference>
<dbReference type="SUPFAM" id="SSF50685">
    <property type="entry name" value="Barwin-like endoglucanases"/>
    <property type="match status" value="1"/>
</dbReference>
<keyword evidence="1 3" id="KW-0456">Lyase</keyword>
<feature type="domain" description="RlpA-like protein double-psi beta-barrel" evidence="6">
    <location>
        <begin position="102"/>
        <end position="189"/>
    </location>
</feature>
<evidence type="ECO:0000259" key="6">
    <source>
        <dbReference type="Pfam" id="PF03330"/>
    </source>
</evidence>
<dbReference type="InterPro" id="IPR012997">
    <property type="entry name" value="RplA"/>
</dbReference>
<name>A0A317EEH2_9PROT</name>
<dbReference type="EMBL" id="QGLE01000002">
    <property type="protein sequence ID" value="PWR25151.1"/>
    <property type="molecule type" value="Genomic_DNA"/>
</dbReference>
<dbReference type="PANTHER" id="PTHR34183:SF1">
    <property type="entry name" value="ENDOLYTIC PEPTIDOGLYCAN TRANSGLYCOSYLASE RLPA"/>
    <property type="match status" value="1"/>
</dbReference>
<dbReference type="GO" id="GO:0008932">
    <property type="term" value="F:lytic endotransglycosylase activity"/>
    <property type="evidence" value="ECO:0007669"/>
    <property type="project" value="UniProtKB-UniRule"/>
</dbReference>
<proteinExistence type="inferred from homology"/>
<dbReference type="CDD" id="cd22268">
    <property type="entry name" value="DPBB_RlpA-like"/>
    <property type="match status" value="1"/>
</dbReference>
<organism evidence="7 8">
    <name type="scientific">Zavarzinia aquatilis</name>
    <dbReference type="NCBI Taxonomy" id="2211142"/>
    <lineage>
        <taxon>Bacteria</taxon>
        <taxon>Pseudomonadati</taxon>
        <taxon>Pseudomonadota</taxon>
        <taxon>Alphaproteobacteria</taxon>
        <taxon>Rhodospirillales</taxon>
        <taxon>Zavarziniaceae</taxon>
        <taxon>Zavarzinia</taxon>
    </lineage>
</organism>
<evidence type="ECO:0000256" key="2">
    <source>
        <dbReference type="ARBA" id="ARBA00023316"/>
    </source>
</evidence>
<gene>
    <name evidence="3" type="primary">rlpA</name>
    <name evidence="7" type="ORF">DKG74_05140</name>
</gene>
<dbReference type="GO" id="GO:0000270">
    <property type="term" value="P:peptidoglycan metabolic process"/>
    <property type="evidence" value="ECO:0007669"/>
    <property type="project" value="UniProtKB-UniRule"/>
</dbReference>
<protein>
    <recommendedName>
        <fullName evidence="3">Endolytic peptidoglycan transglycosylase RlpA</fullName>
        <ecNumber evidence="3">4.2.2.-</ecNumber>
    </recommendedName>
</protein>
<dbReference type="GO" id="GO:0071555">
    <property type="term" value="P:cell wall organization"/>
    <property type="evidence" value="ECO:0007669"/>
    <property type="project" value="UniProtKB-KW"/>
</dbReference>
<keyword evidence="8" id="KW-1185">Reference proteome</keyword>
<dbReference type="Proteomes" id="UP000245461">
    <property type="component" value="Unassembled WGS sequence"/>
</dbReference>
<comment type="similarity">
    <text evidence="3 4">Belongs to the RlpA family.</text>
</comment>
<dbReference type="InterPro" id="IPR034718">
    <property type="entry name" value="RlpA"/>
</dbReference>
<dbReference type="EC" id="4.2.2.-" evidence="3"/>
<reference evidence="7 8" key="1">
    <citation type="submission" date="2018-05" db="EMBL/GenBank/DDBJ databases">
        <title>Zavarzinia sp. HR-AS.</title>
        <authorList>
            <person name="Lee Y."/>
            <person name="Jeon C.O."/>
        </authorList>
    </citation>
    <scope>NUCLEOTIDE SEQUENCE [LARGE SCALE GENOMIC DNA]</scope>
    <source>
        <strain evidence="7 8">HR-AS</strain>
    </source>
</reference>